<accession>B3E0N2</accession>
<dbReference type="RefSeq" id="WP_012463068.1">
    <property type="nucleotide sequence ID" value="NC_010794.1"/>
</dbReference>
<protein>
    <submittedName>
        <fullName evidence="2">Uncharacterized protein</fullName>
    </submittedName>
</protein>
<dbReference type="STRING" id="481448.Minf_0731"/>
<gene>
    <name evidence="2" type="ordered locus">Minf_0731</name>
</gene>
<keyword evidence="1" id="KW-0812">Transmembrane</keyword>
<sequence>MQLYLNLLLFYPVQAAQERWNFLFSYHKHFPYTLRVMGLLSIPSILFCFYFFASYYERVDIYARLFLTQKPGSPIKEPHVFFDWKYSSVLPPMPFGGVGNLFLPEDPKFPALWVKGWFNGSPVTMRRYPREEAKKIFARHYASSYAEYVWLSEPFHSYGGYTSQIQAEFNVLPDQAYEKIDKFYYIVNGDSDQPLYFTFVLDLGQMFRVIPGIGKTTSPYFLQWLCNSFFMLSPLGYKIFGSQAYWLWQNIHHIDQKIQVEWYAWYR</sequence>
<dbReference type="eggNOG" id="ENOG5031RE4">
    <property type="taxonomic scope" value="Bacteria"/>
</dbReference>
<dbReference type="KEGG" id="min:Minf_0731"/>
<evidence type="ECO:0000256" key="1">
    <source>
        <dbReference type="SAM" id="Phobius"/>
    </source>
</evidence>
<evidence type="ECO:0000313" key="3">
    <source>
        <dbReference type="Proteomes" id="UP000009149"/>
    </source>
</evidence>
<name>B3E0N2_METI4</name>
<reference evidence="2 3" key="1">
    <citation type="journal article" date="2008" name="Biol. Direct">
        <title>Complete genome sequence of the extremely acidophilic methanotroph isolate V4, Methylacidiphilum infernorum, a representative of the bacterial phylum Verrucomicrobia.</title>
        <authorList>
            <person name="Hou S."/>
            <person name="Makarova K.S."/>
            <person name="Saw J.H."/>
            <person name="Senin P."/>
            <person name="Ly B.V."/>
            <person name="Zhou Z."/>
            <person name="Ren Y."/>
            <person name="Wang J."/>
            <person name="Galperin M.Y."/>
            <person name="Omelchenko M.V."/>
            <person name="Wolf Y.I."/>
            <person name="Yutin N."/>
            <person name="Koonin E.V."/>
            <person name="Stott M.B."/>
            <person name="Mountain B.W."/>
            <person name="Crowe M.A."/>
            <person name="Smirnova A.V."/>
            <person name="Dunfield P.F."/>
            <person name="Feng L."/>
            <person name="Wang L."/>
            <person name="Alam M."/>
        </authorList>
    </citation>
    <scope>NUCLEOTIDE SEQUENCE [LARGE SCALE GENOMIC DNA]</scope>
    <source>
        <strain evidence="3">Isolate V4</strain>
    </source>
</reference>
<keyword evidence="1" id="KW-1133">Transmembrane helix</keyword>
<dbReference type="HOGENOM" id="CLU_1254722_0_0_0"/>
<feature type="transmembrane region" description="Helical" evidence="1">
    <location>
        <begin position="39"/>
        <end position="56"/>
    </location>
</feature>
<dbReference type="EMBL" id="CP000975">
    <property type="protein sequence ID" value="ACD82786.1"/>
    <property type="molecule type" value="Genomic_DNA"/>
</dbReference>
<proteinExistence type="predicted"/>
<organism evidence="2 3">
    <name type="scientific">Methylacidiphilum infernorum (isolate V4)</name>
    <name type="common">Methylokorus infernorum (strain V4)</name>
    <dbReference type="NCBI Taxonomy" id="481448"/>
    <lineage>
        <taxon>Bacteria</taxon>
        <taxon>Pseudomonadati</taxon>
        <taxon>Verrucomicrobiota</taxon>
        <taxon>Methylacidiphilae</taxon>
        <taxon>Methylacidiphilales</taxon>
        <taxon>Methylacidiphilaceae</taxon>
        <taxon>Methylacidiphilum (ex Ratnadevi et al. 2023)</taxon>
    </lineage>
</organism>
<dbReference type="AlphaFoldDB" id="B3E0N2"/>
<evidence type="ECO:0000313" key="2">
    <source>
        <dbReference type="EMBL" id="ACD82786.1"/>
    </source>
</evidence>
<keyword evidence="1" id="KW-0472">Membrane</keyword>
<dbReference type="Proteomes" id="UP000009149">
    <property type="component" value="Chromosome"/>
</dbReference>